<evidence type="ECO:0000313" key="4">
    <source>
        <dbReference type="EMBL" id="KAG6434544.1"/>
    </source>
</evidence>
<evidence type="ECO:0000256" key="1">
    <source>
        <dbReference type="ARBA" id="ARBA00001968"/>
    </source>
</evidence>
<evidence type="ECO:0000256" key="2">
    <source>
        <dbReference type="ARBA" id="ARBA00022723"/>
    </source>
</evidence>
<comment type="cofactor">
    <cofactor evidence="1">
        <name>a divalent metal cation</name>
        <dbReference type="ChEBI" id="CHEBI:60240"/>
    </cofactor>
</comment>
<dbReference type="EMBL" id="PNBA02000002">
    <property type="protein sequence ID" value="KAG6434544.1"/>
    <property type="molecule type" value="Genomic_DNA"/>
</dbReference>
<evidence type="ECO:0000259" key="3">
    <source>
        <dbReference type="Pfam" id="PF13359"/>
    </source>
</evidence>
<dbReference type="AlphaFoldDB" id="A0A8X8YN41"/>
<keyword evidence="5" id="KW-1185">Reference proteome</keyword>
<dbReference type="Pfam" id="PF13359">
    <property type="entry name" value="DDE_Tnp_4"/>
    <property type="match status" value="1"/>
</dbReference>
<reference evidence="4" key="1">
    <citation type="submission" date="2018-01" db="EMBL/GenBank/DDBJ databases">
        <authorList>
            <person name="Mao J.F."/>
        </authorList>
    </citation>
    <scope>NUCLEOTIDE SEQUENCE</scope>
    <source>
        <strain evidence="4">Huo1</strain>
        <tissue evidence="4">Leaf</tissue>
    </source>
</reference>
<protein>
    <recommendedName>
        <fullName evidence="3">DDE Tnp4 domain-containing protein</fullName>
    </recommendedName>
</protein>
<accession>A0A8X8YN41</accession>
<name>A0A8X8YN41_SALSN</name>
<sequence length="205" mass="23234">MARLNLMLEEKAKGIYLENQLWQKTARANEAAANSLWHALAQFGGAAMAAAVEEDVYDHNTHRLPPQFIDFELQFVNYPAAQTIVRFPSSPTTVGRTICVVVVRKARFSHSSSWLGKRTALWISFEEYRVGFAQHVINFLLSCLGALDRTYINVRVPITDAPRYRNRKGHITINTLAVCDPQLRFIYVLPGWEGSGEIQGFYAMQ</sequence>
<organism evidence="4">
    <name type="scientific">Salvia splendens</name>
    <name type="common">Scarlet sage</name>
    <dbReference type="NCBI Taxonomy" id="180675"/>
    <lineage>
        <taxon>Eukaryota</taxon>
        <taxon>Viridiplantae</taxon>
        <taxon>Streptophyta</taxon>
        <taxon>Embryophyta</taxon>
        <taxon>Tracheophyta</taxon>
        <taxon>Spermatophyta</taxon>
        <taxon>Magnoliopsida</taxon>
        <taxon>eudicotyledons</taxon>
        <taxon>Gunneridae</taxon>
        <taxon>Pentapetalae</taxon>
        <taxon>asterids</taxon>
        <taxon>lamiids</taxon>
        <taxon>Lamiales</taxon>
        <taxon>Lamiaceae</taxon>
        <taxon>Nepetoideae</taxon>
        <taxon>Mentheae</taxon>
        <taxon>Salviinae</taxon>
        <taxon>Salvia</taxon>
        <taxon>Salvia subgen. Calosphace</taxon>
        <taxon>core Calosphace</taxon>
    </lineage>
</organism>
<comment type="caution">
    <text evidence="4">The sequence shown here is derived from an EMBL/GenBank/DDBJ whole genome shotgun (WGS) entry which is preliminary data.</text>
</comment>
<keyword evidence="2" id="KW-0479">Metal-binding</keyword>
<proteinExistence type="predicted"/>
<evidence type="ECO:0000313" key="5">
    <source>
        <dbReference type="Proteomes" id="UP000298416"/>
    </source>
</evidence>
<dbReference type="Proteomes" id="UP000298416">
    <property type="component" value="Unassembled WGS sequence"/>
</dbReference>
<reference evidence="4" key="2">
    <citation type="submission" date="2020-08" db="EMBL/GenBank/DDBJ databases">
        <title>Plant Genome Project.</title>
        <authorList>
            <person name="Zhang R.-G."/>
        </authorList>
    </citation>
    <scope>NUCLEOTIDE SEQUENCE</scope>
    <source>
        <strain evidence="4">Huo1</strain>
        <tissue evidence="4">Leaf</tissue>
    </source>
</reference>
<gene>
    <name evidence="4" type="ORF">SASPL_106182</name>
</gene>
<dbReference type="InterPro" id="IPR027806">
    <property type="entry name" value="HARBI1_dom"/>
</dbReference>
<feature type="domain" description="DDE Tnp4" evidence="3">
    <location>
        <begin position="148"/>
        <end position="195"/>
    </location>
</feature>
<dbReference type="GO" id="GO:0046872">
    <property type="term" value="F:metal ion binding"/>
    <property type="evidence" value="ECO:0007669"/>
    <property type="project" value="UniProtKB-KW"/>
</dbReference>